<dbReference type="Pfam" id="PF07307">
    <property type="entry name" value="HEPPP_synt_1"/>
    <property type="match status" value="1"/>
</dbReference>
<dbReference type="SUPFAM" id="SSF48576">
    <property type="entry name" value="Terpenoid synthases"/>
    <property type="match status" value="1"/>
</dbReference>
<name>A0A5S5CEI9_9BACL</name>
<accession>A0A5S5CEI9</accession>
<dbReference type="GO" id="GO:0009234">
    <property type="term" value="P:menaquinone biosynthetic process"/>
    <property type="evidence" value="ECO:0007669"/>
    <property type="project" value="InterPro"/>
</dbReference>
<dbReference type="InterPro" id="IPR008949">
    <property type="entry name" value="Isoprenoid_synthase_dom_sf"/>
</dbReference>
<dbReference type="OrthoDB" id="2417886at2"/>
<proteinExistence type="predicted"/>
<dbReference type="InterPro" id="IPR009920">
    <property type="entry name" value="HEPPP_synth_su1"/>
</dbReference>
<comment type="caution">
    <text evidence="1">The sequence shown here is derived from an EMBL/GenBank/DDBJ whole genome shotgun (WGS) entry which is preliminary data.</text>
</comment>
<dbReference type="EMBL" id="VNHS01000002">
    <property type="protein sequence ID" value="TYP77767.1"/>
    <property type="molecule type" value="Genomic_DNA"/>
</dbReference>
<dbReference type="AlphaFoldDB" id="A0A5S5CEI9"/>
<evidence type="ECO:0000313" key="2">
    <source>
        <dbReference type="Proteomes" id="UP000323257"/>
    </source>
</evidence>
<gene>
    <name evidence="1" type="ORF">BCM02_102331</name>
</gene>
<organism evidence="1 2">
    <name type="scientific">Paenibacillus methanolicus</name>
    <dbReference type="NCBI Taxonomy" id="582686"/>
    <lineage>
        <taxon>Bacteria</taxon>
        <taxon>Bacillati</taxon>
        <taxon>Bacillota</taxon>
        <taxon>Bacilli</taxon>
        <taxon>Bacillales</taxon>
        <taxon>Paenibacillaceae</taxon>
        <taxon>Paenibacillus</taxon>
    </lineage>
</organism>
<reference evidence="1 2" key="1">
    <citation type="submission" date="2019-07" db="EMBL/GenBank/DDBJ databases">
        <title>Genomic Encyclopedia of Type Strains, Phase III (KMG-III): the genomes of soil and plant-associated and newly described type strains.</title>
        <authorList>
            <person name="Whitman W."/>
        </authorList>
    </citation>
    <scope>NUCLEOTIDE SEQUENCE [LARGE SCALE GENOMIC DNA]</scope>
    <source>
        <strain evidence="1 2">BL24</strain>
    </source>
</reference>
<dbReference type="Gene3D" id="1.20.120.1450">
    <property type="match status" value="1"/>
</dbReference>
<protein>
    <submittedName>
        <fullName evidence="1">Heptaprenyl diphosphate synthase</fullName>
    </submittedName>
</protein>
<sequence length="290" mass="32933">MNAYTIADIARKYVDYDMIQSHTELPFYPDSRTRLLFAFLANPSAPNPHGELYALVTSLVQLGMDIHDRIDNESGPRTEREMRSRQLKVLAGDYYSSRFFHLLAQAGQVHMIRLLSEGVCEVNRLKMNFYMRMKQRKLTAEQYWSERVDISTELFTVFTGILDDKSAGLWTEQLLEVGRCEVAVSELSRCGQPELFAESWGYWHVLEAGSGEERSRLADMSEPDSAFIRSLIEKYDIVNLLHEKLTQSAQRIQRTAEGLGSGMLASELAEIGESFLLPPAPAASLLGERR</sequence>
<keyword evidence="2" id="KW-1185">Reference proteome</keyword>
<dbReference type="RefSeq" id="WP_148928260.1">
    <property type="nucleotide sequence ID" value="NZ_VNHS01000002.1"/>
</dbReference>
<evidence type="ECO:0000313" key="1">
    <source>
        <dbReference type="EMBL" id="TYP77767.1"/>
    </source>
</evidence>
<dbReference type="Proteomes" id="UP000323257">
    <property type="component" value="Unassembled WGS sequence"/>
</dbReference>